<dbReference type="PROSITE" id="PS51384">
    <property type="entry name" value="FAD_FR"/>
    <property type="match status" value="1"/>
</dbReference>
<feature type="domain" description="FAD-binding FR-type" evidence="2">
    <location>
        <begin position="109"/>
        <end position="233"/>
    </location>
</feature>
<protein>
    <submittedName>
        <fullName evidence="3">NADPH-dependent ferric siderophore reductase, contains FAD-binding and SIP domains</fullName>
    </submittedName>
</protein>
<dbReference type="InterPro" id="IPR017938">
    <property type="entry name" value="Riboflavin_synthase-like_b-brl"/>
</dbReference>
<dbReference type="PANTHER" id="PTHR30157">
    <property type="entry name" value="FERRIC REDUCTASE, NADPH-DEPENDENT"/>
    <property type="match status" value="1"/>
</dbReference>
<dbReference type="InterPro" id="IPR013113">
    <property type="entry name" value="SIP_FAD-bd"/>
</dbReference>
<dbReference type="InterPro" id="IPR014543">
    <property type="entry name" value="UCP028291"/>
</dbReference>
<evidence type="ECO:0000313" key="4">
    <source>
        <dbReference type="Proteomes" id="UP000186406"/>
    </source>
</evidence>
<dbReference type="GO" id="GO:0016491">
    <property type="term" value="F:oxidoreductase activity"/>
    <property type="evidence" value="ECO:0007669"/>
    <property type="project" value="InterPro"/>
</dbReference>
<name>A0A1M7ZQM0_9HYPH</name>
<gene>
    <name evidence="3" type="ORF">SAMN02745172_03858</name>
</gene>
<dbReference type="CDD" id="cd06193">
    <property type="entry name" value="siderophore_interacting"/>
    <property type="match status" value="1"/>
</dbReference>
<evidence type="ECO:0000313" key="3">
    <source>
        <dbReference type="EMBL" id="SHO67185.1"/>
    </source>
</evidence>
<sequence length="364" mass="38782">MGAERASTFKAVAKVALAEPEAVLTKLCDHLAEHGTVSRSRGAARIETVFGTARLEAAERTLLLEAEGDEETNFAYVKLSLAEHILAFAAPDKPAIVWAGDGAAGAPLPYFREMRVVGARNVTPHMRRVTLAGENLARFASGGLHVRLLFPQPGAAPQWPVTGADGRPSWPDESRRPIARVYTIRHIDVAKGEIDIDFVLHEGAETPGASFARHAEPGDVVGMTGPGGGTFGEADWSMLAGDETALPAIGRILERLPATARATVFIEVADAREEQPLPTAASATIRWLHRDGADAGGTTLLAEAVRGVDWPDAGTVFAWAGCEHGAARAIRTYLRGERGLAREQHLVVAYWRLGASGDNARGQD</sequence>
<evidence type="ECO:0000256" key="1">
    <source>
        <dbReference type="ARBA" id="ARBA00035644"/>
    </source>
</evidence>
<dbReference type="EMBL" id="FRXO01000011">
    <property type="protein sequence ID" value="SHO67185.1"/>
    <property type="molecule type" value="Genomic_DNA"/>
</dbReference>
<dbReference type="AlphaFoldDB" id="A0A1M7ZQM0"/>
<dbReference type="Gene3D" id="2.40.30.10">
    <property type="entry name" value="Translation factors"/>
    <property type="match status" value="1"/>
</dbReference>
<dbReference type="OrthoDB" id="9814826at2"/>
<dbReference type="RefSeq" id="WP_073631758.1">
    <property type="nucleotide sequence ID" value="NZ_FRXO01000011.1"/>
</dbReference>
<dbReference type="Gene3D" id="3.40.50.80">
    <property type="entry name" value="Nucleotide-binding domain of ferredoxin-NADP reductase (FNR) module"/>
    <property type="match status" value="1"/>
</dbReference>
<dbReference type="SUPFAM" id="SSF63380">
    <property type="entry name" value="Riboflavin synthase domain-like"/>
    <property type="match status" value="1"/>
</dbReference>
<dbReference type="Pfam" id="PF09981">
    <property type="entry name" value="DUF2218"/>
    <property type="match status" value="1"/>
</dbReference>
<dbReference type="Pfam" id="PF04954">
    <property type="entry name" value="SIP"/>
    <property type="match status" value="1"/>
</dbReference>
<dbReference type="Gene3D" id="3.30.310.50">
    <property type="entry name" value="Alpha-D-phosphohexomutase, C-terminal domain"/>
    <property type="match status" value="1"/>
</dbReference>
<proteinExistence type="inferred from homology"/>
<dbReference type="STRING" id="1123029.SAMN02745172_03858"/>
<dbReference type="Pfam" id="PF08021">
    <property type="entry name" value="FAD_binding_9"/>
    <property type="match status" value="1"/>
</dbReference>
<keyword evidence="4" id="KW-1185">Reference proteome</keyword>
<dbReference type="InterPro" id="IPR017927">
    <property type="entry name" value="FAD-bd_FR_type"/>
</dbReference>
<reference evidence="3 4" key="1">
    <citation type="submission" date="2016-12" db="EMBL/GenBank/DDBJ databases">
        <authorList>
            <person name="Song W.-J."/>
            <person name="Kurnit D.M."/>
        </authorList>
    </citation>
    <scope>NUCLEOTIDE SEQUENCE [LARGE SCALE GENOMIC DNA]</scope>
    <source>
        <strain evidence="3 4">DSM 19599</strain>
    </source>
</reference>
<accession>A0A1M7ZQM0</accession>
<dbReference type="Proteomes" id="UP000186406">
    <property type="component" value="Unassembled WGS sequence"/>
</dbReference>
<dbReference type="InterPro" id="IPR039261">
    <property type="entry name" value="FNR_nucleotide-bd"/>
</dbReference>
<dbReference type="InterPro" id="IPR007037">
    <property type="entry name" value="SIP_rossman_dom"/>
</dbReference>
<organism evidence="3 4">
    <name type="scientific">Pseudoxanthobacter soli DSM 19599</name>
    <dbReference type="NCBI Taxonomy" id="1123029"/>
    <lineage>
        <taxon>Bacteria</taxon>
        <taxon>Pseudomonadati</taxon>
        <taxon>Pseudomonadota</taxon>
        <taxon>Alphaproteobacteria</taxon>
        <taxon>Hyphomicrobiales</taxon>
        <taxon>Segnochrobactraceae</taxon>
        <taxon>Pseudoxanthobacter</taxon>
    </lineage>
</organism>
<dbReference type="PANTHER" id="PTHR30157:SF0">
    <property type="entry name" value="NADPH-DEPENDENT FERRIC-CHELATE REDUCTASE"/>
    <property type="match status" value="1"/>
</dbReference>
<dbReference type="InterPro" id="IPR039374">
    <property type="entry name" value="SIP_fam"/>
</dbReference>
<comment type="similarity">
    <text evidence="1">Belongs to the SIP oxidoreductase family.</text>
</comment>
<evidence type="ECO:0000259" key="2">
    <source>
        <dbReference type="PROSITE" id="PS51384"/>
    </source>
</evidence>